<dbReference type="NCBIfam" id="TIGR02727">
    <property type="entry name" value="MTHFS_bact"/>
    <property type="match status" value="1"/>
</dbReference>
<dbReference type="PIRSF" id="PIRSF006806">
    <property type="entry name" value="FTHF_cligase"/>
    <property type="match status" value="1"/>
</dbReference>
<dbReference type="EMBL" id="JACNFK010000015">
    <property type="protein sequence ID" value="MBC8519026.1"/>
    <property type="molecule type" value="Genomic_DNA"/>
</dbReference>
<keyword evidence="6" id="KW-0436">Ligase</keyword>
<evidence type="ECO:0000313" key="6">
    <source>
        <dbReference type="EMBL" id="MBC8519026.1"/>
    </source>
</evidence>
<accession>A0A8J6NVN0</accession>
<dbReference type="EC" id="6.3.3.2" evidence="5"/>
<organism evidence="6 7">
    <name type="scientific">Candidatus Thiopontia autotrophica</name>
    <dbReference type="NCBI Taxonomy" id="2841688"/>
    <lineage>
        <taxon>Bacteria</taxon>
        <taxon>Pseudomonadati</taxon>
        <taxon>Pseudomonadota</taxon>
        <taxon>Gammaproteobacteria</taxon>
        <taxon>Candidatus Thiopontia</taxon>
    </lineage>
</organism>
<dbReference type="GO" id="GO:0005524">
    <property type="term" value="F:ATP binding"/>
    <property type="evidence" value="ECO:0007669"/>
    <property type="project" value="UniProtKB-KW"/>
</dbReference>
<name>A0A8J6NVN0_9GAMM</name>
<proteinExistence type="inferred from homology"/>
<dbReference type="InterPro" id="IPR037171">
    <property type="entry name" value="NagB/RpiA_transferase-like"/>
</dbReference>
<dbReference type="InterPro" id="IPR024185">
    <property type="entry name" value="FTHF_cligase-like_sf"/>
</dbReference>
<dbReference type="GO" id="GO:0009396">
    <property type="term" value="P:folic acid-containing compound biosynthetic process"/>
    <property type="evidence" value="ECO:0007669"/>
    <property type="project" value="TreeGrafter"/>
</dbReference>
<dbReference type="GO" id="GO:0035999">
    <property type="term" value="P:tetrahydrofolate interconversion"/>
    <property type="evidence" value="ECO:0007669"/>
    <property type="project" value="TreeGrafter"/>
</dbReference>
<sequence length="195" mass="21970">MKATATLRNKIREKRRALPEAVRQANSAELFGHLINHHVFKRSRRIAGFIASDGEQDPELIIDRAIHDGKECFLPVLNRLHGNRLWFAPLHEDSNLVINKYGIPEPEIFPPKPTPTWTLDLVLTPLVAFDSAGGRIGMGGGYYDRTFSHPKRSSNSRRPFLLGVAHSFQEVKSIKKEPWDIPLDGIATEKGVTVF</sequence>
<dbReference type="PANTHER" id="PTHR23407:SF1">
    <property type="entry name" value="5-FORMYLTETRAHYDROFOLATE CYCLO-LIGASE"/>
    <property type="match status" value="1"/>
</dbReference>
<comment type="cofactor">
    <cofactor evidence="5">
        <name>Mg(2+)</name>
        <dbReference type="ChEBI" id="CHEBI:18420"/>
    </cofactor>
</comment>
<comment type="catalytic activity">
    <reaction evidence="5">
        <text>(6S)-5-formyl-5,6,7,8-tetrahydrofolate + ATP = (6R)-5,10-methenyltetrahydrofolate + ADP + phosphate</text>
        <dbReference type="Rhea" id="RHEA:10488"/>
        <dbReference type="ChEBI" id="CHEBI:30616"/>
        <dbReference type="ChEBI" id="CHEBI:43474"/>
        <dbReference type="ChEBI" id="CHEBI:57455"/>
        <dbReference type="ChEBI" id="CHEBI:57457"/>
        <dbReference type="ChEBI" id="CHEBI:456216"/>
        <dbReference type="EC" id="6.3.3.2"/>
    </reaction>
</comment>
<dbReference type="Proteomes" id="UP000654401">
    <property type="component" value="Unassembled WGS sequence"/>
</dbReference>
<evidence type="ECO:0000256" key="4">
    <source>
        <dbReference type="PIRSR" id="PIRSR006806-1"/>
    </source>
</evidence>
<evidence type="ECO:0000313" key="7">
    <source>
        <dbReference type="Proteomes" id="UP000654401"/>
    </source>
</evidence>
<keyword evidence="2 4" id="KW-0547">Nucleotide-binding</keyword>
<dbReference type="GO" id="GO:0046872">
    <property type="term" value="F:metal ion binding"/>
    <property type="evidence" value="ECO:0007669"/>
    <property type="project" value="UniProtKB-KW"/>
</dbReference>
<evidence type="ECO:0000256" key="2">
    <source>
        <dbReference type="ARBA" id="ARBA00022741"/>
    </source>
</evidence>
<feature type="binding site" evidence="4">
    <location>
        <position position="55"/>
    </location>
    <ligand>
        <name>substrate</name>
    </ligand>
</feature>
<evidence type="ECO:0000256" key="3">
    <source>
        <dbReference type="ARBA" id="ARBA00022840"/>
    </source>
</evidence>
<feature type="binding site" evidence="4">
    <location>
        <position position="50"/>
    </location>
    <ligand>
        <name>substrate</name>
    </ligand>
</feature>
<dbReference type="Gene3D" id="3.40.50.10420">
    <property type="entry name" value="NagB/RpiA/CoA transferase-like"/>
    <property type="match status" value="1"/>
</dbReference>
<evidence type="ECO:0000256" key="5">
    <source>
        <dbReference type="RuleBase" id="RU361279"/>
    </source>
</evidence>
<keyword evidence="5" id="KW-0460">Magnesium</keyword>
<dbReference type="Pfam" id="PF01812">
    <property type="entry name" value="5-FTHF_cyc-lig"/>
    <property type="match status" value="1"/>
</dbReference>
<protein>
    <recommendedName>
        <fullName evidence="5">5-formyltetrahydrofolate cyclo-ligase</fullName>
        <ecNumber evidence="5">6.3.3.2</ecNumber>
    </recommendedName>
</protein>
<dbReference type="PANTHER" id="PTHR23407">
    <property type="entry name" value="ATPASE INHIBITOR/5-FORMYLTETRAHYDROFOLATE CYCLO-LIGASE"/>
    <property type="match status" value="1"/>
</dbReference>
<dbReference type="SUPFAM" id="SSF100950">
    <property type="entry name" value="NagB/RpiA/CoA transferase-like"/>
    <property type="match status" value="1"/>
</dbReference>
<gene>
    <name evidence="6" type="ORF">H8D24_01275</name>
</gene>
<keyword evidence="5" id="KW-0479">Metal-binding</keyword>
<reference evidence="6 7" key="1">
    <citation type="submission" date="2020-08" db="EMBL/GenBank/DDBJ databases">
        <title>Bridging the membrane lipid divide: bacteria of the FCB group superphylum have the potential to synthesize archaeal ether lipids.</title>
        <authorList>
            <person name="Villanueva L."/>
            <person name="Von Meijenfeldt F.A.B."/>
            <person name="Westbye A.B."/>
            <person name="Yadav S."/>
            <person name="Hopmans E.C."/>
            <person name="Dutilh B.E."/>
            <person name="Sinninghe Damste J.S."/>
        </authorList>
    </citation>
    <scope>NUCLEOTIDE SEQUENCE [LARGE SCALE GENOMIC DNA]</scope>
    <source>
        <strain evidence="6">NIOZ-UU100</strain>
    </source>
</reference>
<evidence type="ECO:0000256" key="1">
    <source>
        <dbReference type="ARBA" id="ARBA00010638"/>
    </source>
</evidence>
<comment type="caution">
    <text evidence="6">The sequence shown here is derived from an EMBL/GenBank/DDBJ whole genome shotgun (WGS) entry which is preliminary data.</text>
</comment>
<dbReference type="GO" id="GO:0030272">
    <property type="term" value="F:5-formyltetrahydrofolate cyclo-ligase activity"/>
    <property type="evidence" value="ECO:0007669"/>
    <property type="project" value="UniProtKB-EC"/>
</dbReference>
<keyword evidence="3 4" id="KW-0067">ATP-binding</keyword>
<dbReference type="InterPro" id="IPR002698">
    <property type="entry name" value="FTHF_cligase"/>
</dbReference>
<comment type="similarity">
    <text evidence="1 5">Belongs to the 5-formyltetrahydrofolate cyclo-ligase family.</text>
</comment>
<feature type="binding site" evidence="4">
    <location>
        <begin position="135"/>
        <end position="143"/>
    </location>
    <ligand>
        <name>ATP</name>
        <dbReference type="ChEBI" id="CHEBI:30616"/>
    </ligand>
</feature>
<dbReference type="AlphaFoldDB" id="A0A8J6NVN0"/>